<proteinExistence type="predicted"/>
<gene>
    <name evidence="1" type="ORF">DL762_003967</name>
</gene>
<dbReference type="EMBL" id="QJNS01000093">
    <property type="protein sequence ID" value="RYO87978.1"/>
    <property type="molecule type" value="Genomic_DNA"/>
</dbReference>
<accession>A0ABY0HC72</accession>
<reference evidence="1 2" key="1">
    <citation type="submission" date="2018-06" db="EMBL/GenBank/DDBJ databases">
        <title>Complete Genomes of Monosporascus.</title>
        <authorList>
            <person name="Robinson A.J."/>
            <person name="Natvig D.O."/>
        </authorList>
    </citation>
    <scope>NUCLEOTIDE SEQUENCE [LARGE SCALE GENOMIC DNA]</scope>
    <source>
        <strain evidence="1 2">CBS 609.92</strain>
    </source>
</reference>
<protein>
    <submittedName>
        <fullName evidence="1">Uncharacterized protein</fullName>
    </submittedName>
</protein>
<organism evidence="1 2">
    <name type="scientific">Monosporascus cannonballus</name>
    <dbReference type="NCBI Taxonomy" id="155416"/>
    <lineage>
        <taxon>Eukaryota</taxon>
        <taxon>Fungi</taxon>
        <taxon>Dikarya</taxon>
        <taxon>Ascomycota</taxon>
        <taxon>Pezizomycotina</taxon>
        <taxon>Sordariomycetes</taxon>
        <taxon>Xylariomycetidae</taxon>
        <taxon>Xylariales</taxon>
        <taxon>Xylariales incertae sedis</taxon>
        <taxon>Monosporascus</taxon>
    </lineage>
</organism>
<evidence type="ECO:0000313" key="1">
    <source>
        <dbReference type="EMBL" id="RYO87978.1"/>
    </source>
</evidence>
<sequence>MALLGSTDIIEPPAGGWPTITPYLECMGKTDEVLSLFCHLPYIPEPNDGNNVQGAPWCYFADWQKLGQEASLRQVKGETLRLLSERAGIIDDVPPYVMGFTCGGRNNPVILLDTKLGIIYWYECPYEIKLAPARELFQDDAYDYTPENEAVWMVGCGSWAITDFFEVLKDEFRKLHFLSKSLRSVVDIYTIFPDSDKVIPVM</sequence>
<keyword evidence="2" id="KW-1185">Reference proteome</keyword>
<evidence type="ECO:0000313" key="2">
    <source>
        <dbReference type="Proteomes" id="UP000294003"/>
    </source>
</evidence>
<dbReference type="Proteomes" id="UP000294003">
    <property type="component" value="Unassembled WGS sequence"/>
</dbReference>
<name>A0ABY0HC72_9PEZI</name>
<comment type="caution">
    <text evidence="1">The sequence shown here is derived from an EMBL/GenBank/DDBJ whole genome shotgun (WGS) entry which is preliminary data.</text>
</comment>